<name>A0A1Y0EIU2_9BURK</name>
<dbReference type="EMBL" id="CP021455">
    <property type="protein sequence ID" value="ARU03380.1"/>
    <property type="molecule type" value="Genomic_DNA"/>
</dbReference>
<evidence type="ECO:0000259" key="1">
    <source>
        <dbReference type="Pfam" id="PF03886"/>
    </source>
</evidence>
<sequence length="221" mass="24064">MIATRHLPFRTTHRLPVLRSLAGVTLVAALTGCGVPLPDKPVRPELYDFGPRVAQAQATPTGVPIALAQLDVPQALDSTRMVYRLAYADAQVPSPYAHSRWSMPPAQLLHQRLRSVLGEKHPVVLVGEGYARIELRIELDEFSQVFSSAQESQGLVRVRATALAPNNRGDRLLGQRGFEVSVPAPTPDAVGGVRALTQASDRLTREISDWVDSLPVQTVGR</sequence>
<protein>
    <recommendedName>
        <fullName evidence="1">ABC-type transport auxiliary lipoprotein component domain-containing protein</fullName>
    </recommendedName>
</protein>
<keyword evidence="3" id="KW-1185">Reference proteome</keyword>
<organism evidence="2 3">
    <name type="scientific">Comamonas serinivorans</name>
    <dbReference type="NCBI Taxonomy" id="1082851"/>
    <lineage>
        <taxon>Bacteria</taxon>
        <taxon>Pseudomonadati</taxon>
        <taxon>Pseudomonadota</taxon>
        <taxon>Betaproteobacteria</taxon>
        <taxon>Burkholderiales</taxon>
        <taxon>Comamonadaceae</taxon>
        <taxon>Comamonas</taxon>
    </lineage>
</organism>
<proteinExistence type="predicted"/>
<dbReference type="AlphaFoldDB" id="A0A1Y0EIU2"/>
<dbReference type="RefSeq" id="WP_087275834.1">
    <property type="nucleotide sequence ID" value="NZ_CP021455.1"/>
</dbReference>
<dbReference type="KEGG" id="cser:CCO03_00600"/>
<dbReference type="PROSITE" id="PS51257">
    <property type="entry name" value="PROKAR_LIPOPROTEIN"/>
    <property type="match status" value="1"/>
</dbReference>
<dbReference type="SUPFAM" id="SSF159594">
    <property type="entry name" value="XCC0632-like"/>
    <property type="match status" value="1"/>
</dbReference>
<accession>A0A1Y0EIU2</accession>
<dbReference type="OrthoDB" id="5568302at2"/>
<evidence type="ECO:0000313" key="3">
    <source>
        <dbReference type="Proteomes" id="UP000196138"/>
    </source>
</evidence>
<feature type="domain" description="ABC-type transport auxiliary lipoprotein component" evidence="1">
    <location>
        <begin position="51"/>
        <end position="207"/>
    </location>
</feature>
<gene>
    <name evidence="2" type="ORF">CCO03_00600</name>
</gene>
<evidence type="ECO:0000313" key="2">
    <source>
        <dbReference type="EMBL" id="ARU03380.1"/>
    </source>
</evidence>
<dbReference type="Proteomes" id="UP000196138">
    <property type="component" value="Chromosome"/>
</dbReference>
<reference evidence="2 3" key="1">
    <citation type="submission" date="2017-05" db="EMBL/GenBank/DDBJ databases">
        <authorList>
            <person name="Song R."/>
            <person name="Chenine A.L."/>
            <person name="Ruprecht R.M."/>
        </authorList>
    </citation>
    <scope>NUCLEOTIDE SEQUENCE [LARGE SCALE GENOMIC DNA]</scope>
    <source>
        <strain evidence="2 3">DSM 26136</strain>
    </source>
</reference>
<dbReference type="Gene3D" id="3.40.50.10610">
    <property type="entry name" value="ABC-type transport auxiliary lipoprotein component"/>
    <property type="match status" value="1"/>
</dbReference>
<dbReference type="Pfam" id="PF03886">
    <property type="entry name" value="ABC_trans_aux"/>
    <property type="match status" value="1"/>
</dbReference>
<dbReference type="InterPro" id="IPR005586">
    <property type="entry name" value="ABC_trans_aux"/>
</dbReference>